<comment type="caution">
    <text evidence="2">The sequence shown here is derived from an EMBL/GenBank/DDBJ whole genome shotgun (WGS) entry which is preliminary data.</text>
</comment>
<evidence type="ECO:0008006" key="4">
    <source>
        <dbReference type="Google" id="ProtNLM"/>
    </source>
</evidence>
<organism evidence="2 3">
    <name type="scientific">Thalassobacterium maritimum</name>
    <dbReference type="NCBI Taxonomy" id="3041265"/>
    <lineage>
        <taxon>Bacteria</taxon>
        <taxon>Pseudomonadati</taxon>
        <taxon>Verrucomicrobiota</taxon>
        <taxon>Opitutia</taxon>
        <taxon>Puniceicoccales</taxon>
        <taxon>Coraliomargaritaceae</taxon>
        <taxon>Thalassobacterium</taxon>
    </lineage>
</organism>
<dbReference type="EMBL" id="JARXHW010000002">
    <property type="protein sequence ID" value="MDQ8206231.1"/>
    <property type="molecule type" value="Genomic_DNA"/>
</dbReference>
<accession>A0ABU1APX9</accession>
<proteinExistence type="predicted"/>
<keyword evidence="3" id="KW-1185">Reference proteome</keyword>
<dbReference type="Proteomes" id="UP001225316">
    <property type="component" value="Unassembled WGS sequence"/>
</dbReference>
<evidence type="ECO:0000313" key="3">
    <source>
        <dbReference type="Proteomes" id="UP001225316"/>
    </source>
</evidence>
<feature type="chain" id="PRO_5045803107" description="Fibronectin type-III domain-containing protein" evidence="1">
    <location>
        <begin position="19"/>
        <end position="476"/>
    </location>
</feature>
<name>A0ABU1APX9_9BACT</name>
<feature type="signal peptide" evidence="1">
    <location>
        <begin position="1"/>
        <end position="18"/>
    </location>
</feature>
<dbReference type="RefSeq" id="WP_308948248.1">
    <property type="nucleotide sequence ID" value="NZ_JARXHW010000002.1"/>
</dbReference>
<gene>
    <name evidence="2" type="ORF">QEH52_01825</name>
</gene>
<evidence type="ECO:0000313" key="2">
    <source>
        <dbReference type="EMBL" id="MDQ8206231.1"/>
    </source>
</evidence>
<reference evidence="2 3" key="1">
    <citation type="submission" date="2023-04" db="EMBL/GenBank/DDBJ databases">
        <title>A novel bacteria isolated from coastal sediment.</title>
        <authorList>
            <person name="Liu X.-J."/>
            <person name="Du Z.-J."/>
        </authorList>
    </citation>
    <scope>NUCLEOTIDE SEQUENCE [LARGE SCALE GENOMIC DNA]</scope>
    <source>
        <strain evidence="2 3">SDUM461003</strain>
    </source>
</reference>
<evidence type="ECO:0000256" key="1">
    <source>
        <dbReference type="SAM" id="SignalP"/>
    </source>
</evidence>
<protein>
    <recommendedName>
        <fullName evidence="4">Fibronectin type-III domain-containing protein</fullName>
    </recommendedName>
</protein>
<keyword evidence="1" id="KW-0732">Signal</keyword>
<sequence length="476" mass="50055">MRQILLILLLSLLGPSGATLHAQTAAIQVDRTDGSIAGPAVIDWSAPTDSLITWPTTDWADITNTPTTADGYGITLTQDDIPVIGPEEIDLSDDYAFTAALTLDGYAVLTTDTGVQPGDDVSELTNDAGYLTTVAFGDLTGPPTTLSGYGITDAYTQTEADAITDQKATAYAYGRIAWVDPINGSDVSGSVGRIDQPYATVSAARDGLLAEYTPTYADPVTIRTVGAQTIPVSAGLITDDGFILDLLDGSILQCTSGNIITLGSGEHIRILGGGLTAQGGYYAIVNNGGSFELVDSYIIGSFASGSSIIAISHNSVNTGIINRCVVDGQIWSTGTLRITDSNIYGSLQFRAGDHDFEVWDTRIDSTGSVIYGSQIGAIYYPDGGSARTIRGLFRNVYIRSPDVSSYPIVSNFSSDSNTVEIALQRCNAYAGGSKIVQKTGTYDLRLEGDVLYGNLAAIGDGTLDGLAYDGDANRTW</sequence>